<evidence type="ECO:0008006" key="3">
    <source>
        <dbReference type="Google" id="ProtNLM"/>
    </source>
</evidence>
<dbReference type="SUPFAM" id="SSF51735">
    <property type="entry name" value="NAD(P)-binding Rossmann-fold domains"/>
    <property type="match status" value="1"/>
</dbReference>
<comment type="caution">
    <text evidence="1">The sequence shown here is derived from an EMBL/GenBank/DDBJ whole genome shotgun (WGS) entry which is preliminary data.</text>
</comment>
<gene>
    <name evidence="1" type="ORF">BKA16_002426</name>
</gene>
<dbReference type="RefSeq" id="WP_183370879.1">
    <property type="nucleotide sequence ID" value="NZ_BAABHL010000040.1"/>
</dbReference>
<dbReference type="EMBL" id="JACIFP010000001">
    <property type="protein sequence ID" value="MBB4135874.1"/>
    <property type="molecule type" value="Genomic_DNA"/>
</dbReference>
<organism evidence="1 2">
    <name type="scientific">Gordonia humi</name>
    <dbReference type="NCBI Taxonomy" id="686429"/>
    <lineage>
        <taxon>Bacteria</taxon>
        <taxon>Bacillati</taxon>
        <taxon>Actinomycetota</taxon>
        <taxon>Actinomycetes</taxon>
        <taxon>Mycobacteriales</taxon>
        <taxon>Gordoniaceae</taxon>
        <taxon>Gordonia</taxon>
    </lineage>
</organism>
<sequence length="304" mass="31739">MKTLLLGARGAVGAVVRQELIRAGHHVTTAGRTHDSDAVIDVHADLAPLAAQAQNHDVVVNASGVERADLVHATGSTPLVEISATGSYLEELRGVGGDNPVLLGAGLAPGASTVLVASLHSRPGDDIDVLIMLGSGEQHGPAAVEWTADLVGNDVYRPPESERIRNLVTSVRSSGPDGKTRRYLRADFPDHILLGDRDGTKIRSYLTLSSAPMTTALQVLGRVPALRRTLGASPHLGSDAWHIVARNRRTGQQLYARGHAQSVTTGRLTALAATRVVQPGLTGPTTMADIATLDDLESAGATTG</sequence>
<dbReference type="Proteomes" id="UP000551501">
    <property type="component" value="Unassembled WGS sequence"/>
</dbReference>
<dbReference type="Gene3D" id="3.40.50.720">
    <property type="entry name" value="NAD(P)-binding Rossmann-like Domain"/>
    <property type="match status" value="1"/>
</dbReference>
<proteinExistence type="predicted"/>
<protein>
    <recommendedName>
        <fullName evidence="3">Saccharopine dehydrogenase</fullName>
    </recommendedName>
</protein>
<evidence type="ECO:0000313" key="1">
    <source>
        <dbReference type="EMBL" id="MBB4135874.1"/>
    </source>
</evidence>
<name>A0A840EZU1_9ACTN</name>
<reference evidence="1 2" key="1">
    <citation type="submission" date="2020-08" db="EMBL/GenBank/DDBJ databases">
        <title>Sequencing the genomes of 1000 actinobacteria strains.</title>
        <authorList>
            <person name="Klenk H.-P."/>
        </authorList>
    </citation>
    <scope>NUCLEOTIDE SEQUENCE [LARGE SCALE GENOMIC DNA]</scope>
    <source>
        <strain evidence="1 2">DSM 45298</strain>
    </source>
</reference>
<keyword evidence="2" id="KW-1185">Reference proteome</keyword>
<evidence type="ECO:0000313" key="2">
    <source>
        <dbReference type="Proteomes" id="UP000551501"/>
    </source>
</evidence>
<dbReference type="InterPro" id="IPR036291">
    <property type="entry name" value="NAD(P)-bd_dom_sf"/>
</dbReference>
<dbReference type="AlphaFoldDB" id="A0A840EZU1"/>
<accession>A0A840EZU1</accession>